<feature type="signal peptide" evidence="5">
    <location>
        <begin position="1"/>
        <end position="37"/>
    </location>
</feature>
<dbReference type="Pfam" id="PF00877">
    <property type="entry name" value="NLPC_P60"/>
    <property type="match status" value="1"/>
</dbReference>
<evidence type="ECO:0000256" key="2">
    <source>
        <dbReference type="ARBA" id="ARBA00022670"/>
    </source>
</evidence>
<feature type="domain" description="NlpC/P60" evidence="6">
    <location>
        <begin position="40"/>
        <end position="157"/>
    </location>
</feature>
<evidence type="ECO:0000256" key="1">
    <source>
        <dbReference type="ARBA" id="ARBA00007074"/>
    </source>
</evidence>
<evidence type="ECO:0000259" key="6">
    <source>
        <dbReference type="PROSITE" id="PS51935"/>
    </source>
</evidence>
<reference evidence="7" key="1">
    <citation type="submission" date="2023-01" db="EMBL/GenBank/DDBJ databases">
        <title>Draft genome sequence of Nocardiopsis sp. LSu2-4 isolated from halophytes.</title>
        <authorList>
            <person name="Duangmal K."/>
            <person name="Chantavorakit T."/>
        </authorList>
    </citation>
    <scope>NUCLEOTIDE SEQUENCE</scope>
    <source>
        <strain evidence="7">LSu2-4</strain>
    </source>
</reference>
<comment type="similarity">
    <text evidence="1">Belongs to the peptidase C40 family.</text>
</comment>
<dbReference type="PANTHER" id="PTHR47359">
    <property type="entry name" value="PEPTIDOGLYCAN DL-ENDOPEPTIDASE CWLO"/>
    <property type="match status" value="1"/>
</dbReference>
<evidence type="ECO:0000256" key="5">
    <source>
        <dbReference type="SAM" id="SignalP"/>
    </source>
</evidence>
<dbReference type="Gene3D" id="3.90.1720.10">
    <property type="entry name" value="endopeptidase domain like (from Nostoc punctiforme)"/>
    <property type="match status" value="1"/>
</dbReference>
<feature type="chain" id="PRO_5045525484" evidence="5">
    <location>
        <begin position="38"/>
        <end position="157"/>
    </location>
</feature>
<evidence type="ECO:0000256" key="4">
    <source>
        <dbReference type="ARBA" id="ARBA00022807"/>
    </source>
</evidence>
<dbReference type="InterPro" id="IPR000064">
    <property type="entry name" value="NLP_P60_dom"/>
</dbReference>
<protein>
    <submittedName>
        <fullName evidence="7">C40 family peptidase</fullName>
    </submittedName>
</protein>
<dbReference type="PROSITE" id="PS51935">
    <property type="entry name" value="NLPC_P60"/>
    <property type="match status" value="1"/>
</dbReference>
<accession>A0ABT4TIW8</accession>
<evidence type="ECO:0000256" key="3">
    <source>
        <dbReference type="ARBA" id="ARBA00022801"/>
    </source>
</evidence>
<sequence length="157" mass="17248">MEHPLNPSTARRTPVRLLCAVLLALFLPLSATATAHASTPEQGEAAVAFAREQIGKPYVWGATGPDAWDASGLTQGAWREAGIEIPRTTYDQADLPDKVQRDELRPGDILVFYNGGHVALYTGEDRMVHASTVSRPVHELQLNDYWWSNLTSAVRPD</sequence>
<keyword evidence="2" id="KW-0645">Protease</keyword>
<organism evidence="7 8">
    <name type="scientific">Nocardiopsis suaedae</name>
    <dbReference type="NCBI Taxonomy" id="3018444"/>
    <lineage>
        <taxon>Bacteria</taxon>
        <taxon>Bacillati</taxon>
        <taxon>Actinomycetota</taxon>
        <taxon>Actinomycetes</taxon>
        <taxon>Streptosporangiales</taxon>
        <taxon>Nocardiopsidaceae</taxon>
        <taxon>Nocardiopsis</taxon>
    </lineage>
</organism>
<dbReference type="Proteomes" id="UP001165685">
    <property type="component" value="Unassembled WGS sequence"/>
</dbReference>
<keyword evidence="4" id="KW-0788">Thiol protease</keyword>
<dbReference type="SUPFAM" id="SSF54001">
    <property type="entry name" value="Cysteine proteinases"/>
    <property type="match status" value="1"/>
</dbReference>
<keyword evidence="5" id="KW-0732">Signal</keyword>
<dbReference type="InterPro" id="IPR051794">
    <property type="entry name" value="PG_Endopeptidase_C40"/>
</dbReference>
<dbReference type="InterPro" id="IPR038765">
    <property type="entry name" value="Papain-like_cys_pep_sf"/>
</dbReference>
<keyword evidence="3" id="KW-0378">Hydrolase</keyword>
<name>A0ABT4TIW8_9ACTN</name>
<gene>
    <name evidence="7" type="ORF">O4U47_06000</name>
</gene>
<dbReference type="PANTHER" id="PTHR47359:SF3">
    <property type="entry name" value="NLP_P60 DOMAIN-CONTAINING PROTEIN-RELATED"/>
    <property type="match status" value="1"/>
</dbReference>
<dbReference type="EMBL" id="JAQFWP010000007">
    <property type="protein sequence ID" value="MDA2804057.1"/>
    <property type="molecule type" value="Genomic_DNA"/>
</dbReference>
<evidence type="ECO:0000313" key="7">
    <source>
        <dbReference type="EMBL" id="MDA2804057.1"/>
    </source>
</evidence>
<proteinExistence type="inferred from homology"/>
<keyword evidence="8" id="KW-1185">Reference proteome</keyword>
<evidence type="ECO:0000313" key="8">
    <source>
        <dbReference type="Proteomes" id="UP001165685"/>
    </source>
</evidence>
<comment type="caution">
    <text evidence="7">The sequence shown here is derived from an EMBL/GenBank/DDBJ whole genome shotgun (WGS) entry which is preliminary data.</text>
</comment>
<dbReference type="RefSeq" id="WP_270676548.1">
    <property type="nucleotide sequence ID" value="NZ_JAQFWP010000007.1"/>
</dbReference>